<protein>
    <recommendedName>
        <fullName evidence="4">DUF2125 domain-containing protein</fullName>
    </recommendedName>
</protein>
<accession>A0A4Q2U8N8</accession>
<feature type="chain" id="PRO_5020416123" description="DUF2125 domain-containing protein" evidence="1">
    <location>
        <begin position="22"/>
        <end position="483"/>
    </location>
</feature>
<keyword evidence="1" id="KW-0732">Signal</keyword>
<evidence type="ECO:0000313" key="3">
    <source>
        <dbReference type="Proteomes" id="UP000290759"/>
    </source>
</evidence>
<name>A0A4Q2U8N8_9HYPH</name>
<evidence type="ECO:0000313" key="2">
    <source>
        <dbReference type="EMBL" id="RYC33113.1"/>
    </source>
</evidence>
<dbReference type="RefSeq" id="WP_129223885.1">
    <property type="nucleotide sequence ID" value="NZ_QYBB01000003.1"/>
</dbReference>
<dbReference type="Proteomes" id="UP000290759">
    <property type="component" value="Unassembled WGS sequence"/>
</dbReference>
<evidence type="ECO:0000256" key="1">
    <source>
        <dbReference type="SAM" id="SignalP"/>
    </source>
</evidence>
<sequence>MLRPLLLGFAAAALPILSAAAAPATPEEAARLSALLDRYVGAPAPGEAPRETVTPKGDGYAVTVDLKRSLAGLDALGVGLDPYTVAMTLTPQPDGTWRVQSDDTAPLAFHVADQSFSLSAKASSFDGTFDPKLRSFSTFKQQQTDAISSRSSPTVAQTSTYPAVTLSGTGAAADGGTVTTAATVASTGVAGQFVFRPAAPPPAAAAAPPPGGTTLDYRATSTHGDLGVDRLDAAKVLDLWAFFAAHPSRDSVAASQDELKALLRAGLPYLAAFRQGGALDAVSLTTPMGVVTARSVGFALDASGFGGTGKAGLGLTAADLVVPQGQLPSWSAGLVPTAVDLRFGLDGFHAEEAAKAAVDAVDLRKGVIITPEQKEQVGHVFLPDGGTLTMQPSHIATKMLDITMNGHAALGAQPGGEVTVTAKGLDREIAALQAQAATDPGAGQVLSPLVLAKNLAKPNPDGSLAWVIAFGHGPVTVNGAPLQ</sequence>
<dbReference type="AlphaFoldDB" id="A0A4Q2U8N8"/>
<gene>
    <name evidence="2" type="ORF">D3273_04355</name>
</gene>
<dbReference type="EMBL" id="QYBB01000003">
    <property type="protein sequence ID" value="RYC33113.1"/>
    <property type="molecule type" value="Genomic_DNA"/>
</dbReference>
<proteinExistence type="predicted"/>
<dbReference type="OrthoDB" id="8301995at2"/>
<keyword evidence="3" id="KW-1185">Reference proteome</keyword>
<comment type="caution">
    <text evidence="2">The sequence shown here is derived from an EMBL/GenBank/DDBJ whole genome shotgun (WGS) entry which is preliminary data.</text>
</comment>
<reference evidence="2 3" key="2">
    <citation type="submission" date="2019-02" db="EMBL/GenBank/DDBJ databases">
        <title>'Lichenibacterium ramalinii' gen. nov. sp. nov., 'Lichenibacterium minor' gen. nov. sp. nov.</title>
        <authorList>
            <person name="Pankratov T."/>
        </authorList>
    </citation>
    <scope>NUCLEOTIDE SEQUENCE [LARGE SCALE GENOMIC DNA]</scope>
    <source>
        <strain evidence="2 3">RmlP026</strain>
    </source>
</reference>
<organism evidence="2 3">
    <name type="scientific">Lichenibacterium minor</name>
    <dbReference type="NCBI Taxonomy" id="2316528"/>
    <lineage>
        <taxon>Bacteria</taxon>
        <taxon>Pseudomonadati</taxon>
        <taxon>Pseudomonadota</taxon>
        <taxon>Alphaproteobacteria</taxon>
        <taxon>Hyphomicrobiales</taxon>
        <taxon>Lichenihabitantaceae</taxon>
        <taxon>Lichenibacterium</taxon>
    </lineage>
</organism>
<reference evidence="2 3" key="1">
    <citation type="submission" date="2018-12" db="EMBL/GenBank/DDBJ databases">
        <authorList>
            <person name="Grouzdev D.S."/>
            <person name="Krutkina M.S."/>
        </authorList>
    </citation>
    <scope>NUCLEOTIDE SEQUENCE [LARGE SCALE GENOMIC DNA]</scope>
    <source>
        <strain evidence="2 3">RmlP026</strain>
    </source>
</reference>
<feature type="signal peptide" evidence="1">
    <location>
        <begin position="1"/>
        <end position="21"/>
    </location>
</feature>
<evidence type="ECO:0008006" key="4">
    <source>
        <dbReference type="Google" id="ProtNLM"/>
    </source>
</evidence>